<feature type="non-terminal residue" evidence="2">
    <location>
        <position position="26"/>
    </location>
</feature>
<proteinExistence type="predicted"/>
<organism evidence="2">
    <name type="scientific">marine metagenome</name>
    <dbReference type="NCBI Taxonomy" id="408172"/>
    <lineage>
        <taxon>unclassified sequences</taxon>
        <taxon>metagenomes</taxon>
        <taxon>ecological metagenomes</taxon>
    </lineage>
</organism>
<evidence type="ECO:0000313" key="2">
    <source>
        <dbReference type="EMBL" id="SVB54806.1"/>
    </source>
</evidence>
<keyword evidence="1" id="KW-0472">Membrane</keyword>
<feature type="transmembrane region" description="Helical" evidence="1">
    <location>
        <begin position="7"/>
        <end position="25"/>
    </location>
</feature>
<sequence>MSYRKQEVTGILLCVLALCIFLSFIT</sequence>
<keyword evidence="1" id="KW-1133">Transmembrane helix</keyword>
<keyword evidence="1" id="KW-0812">Transmembrane</keyword>
<accession>A0A382EVI5</accession>
<reference evidence="2" key="1">
    <citation type="submission" date="2018-05" db="EMBL/GenBank/DDBJ databases">
        <authorList>
            <person name="Lanie J.A."/>
            <person name="Ng W.-L."/>
            <person name="Kazmierczak K.M."/>
            <person name="Andrzejewski T.M."/>
            <person name="Davidsen T.M."/>
            <person name="Wayne K.J."/>
            <person name="Tettelin H."/>
            <person name="Glass J.I."/>
            <person name="Rusch D."/>
            <person name="Podicherti R."/>
            <person name="Tsui H.-C.T."/>
            <person name="Winkler M.E."/>
        </authorList>
    </citation>
    <scope>NUCLEOTIDE SEQUENCE</scope>
</reference>
<gene>
    <name evidence="2" type="ORF">METZ01_LOCUS207660</name>
</gene>
<evidence type="ECO:0000256" key="1">
    <source>
        <dbReference type="SAM" id="Phobius"/>
    </source>
</evidence>
<protein>
    <submittedName>
        <fullName evidence="2">Uncharacterized protein</fullName>
    </submittedName>
</protein>
<name>A0A382EVI5_9ZZZZ</name>
<dbReference type="AlphaFoldDB" id="A0A382EVI5"/>
<dbReference type="EMBL" id="UINC01046588">
    <property type="protein sequence ID" value="SVB54806.1"/>
    <property type="molecule type" value="Genomic_DNA"/>
</dbReference>